<gene>
    <name evidence="2" type="ORF">BD310DRAFT_982808</name>
</gene>
<protein>
    <submittedName>
        <fullName evidence="2">Uncharacterized protein</fullName>
    </submittedName>
</protein>
<reference evidence="2 3" key="1">
    <citation type="submission" date="2019-01" db="EMBL/GenBank/DDBJ databases">
        <title>Draft genome sequences of three monokaryotic isolates of the white-rot basidiomycete fungus Dichomitus squalens.</title>
        <authorList>
            <consortium name="DOE Joint Genome Institute"/>
            <person name="Lopez S.C."/>
            <person name="Andreopoulos B."/>
            <person name="Pangilinan J."/>
            <person name="Lipzen A."/>
            <person name="Riley R."/>
            <person name="Ahrendt S."/>
            <person name="Ng V."/>
            <person name="Barry K."/>
            <person name="Daum C."/>
            <person name="Grigoriev I.V."/>
            <person name="Hilden K.S."/>
            <person name="Makela M.R."/>
            <person name="de Vries R.P."/>
        </authorList>
    </citation>
    <scope>NUCLEOTIDE SEQUENCE [LARGE SCALE GENOMIC DNA]</scope>
    <source>
        <strain evidence="2 3">CBS 464.89</strain>
    </source>
</reference>
<sequence>MLSQSNPNVQTVDAVDIDVDMHDVWESNDADSLANALADTAAKLEHCQKENESLRQELTRVQGQSSTSAPITRVRILAGYLSDACRCSFAGCPYARPHGPYVYVCYL</sequence>
<feature type="coiled-coil region" evidence="1">
    <location>
        <begin position="37"/>
        <end position="64"/>
    </location>
</feature>
<dbReference type="EMBL" id="ML145362">
    <property type="protein sequence ID" value="TBU51209.1"/>
    <property type="molecule type" value="Genomic_DNA"/>
</dbReference>
<keyword evidence="1" id="KW-0175">Coiled coil</keyword>
<dbReference type="Proteomes" id="UP000292082">
    <property type="component" value="Unassembled WGS sequence"/>
</dbReference>
<organism evidence="2 3">
    <name type="scientific">Dichomitus squalens</name>
    <dbReference type="NCBI Taxonomy" id="114155"/>
    <lineage>
        <taxon>Eukaryota</taxon>
        <taxon>Fungi</taxon>
        <taxon>Dikarya</taxon>
        <taxon>Basidiomycota</taxon>
        <taxon>Agaricomycotina</taxon>
        <taxon>Agaricomycetes</taxon>
        <taxon>Polyporales</taxon>
        <taxon>Polyporaceae</taxon>
        <taxon>Dichomitus</taxon>
    </lineage>
</organism>
<evidence type="ECO:0000313" key="2">
    <source>
        <dbReference type="EMBL" id="TBU51209.1"/>
    </source>
</evidence>
<accession>A0A4Q9P9A6</accession>
<dbReference type="AlphaFoldDB" id="A0A4Q9P9A6"/>
<keyword evidence="3" id="KW-1185">Reference proteome</keyword>
<proteinExistence type="predicted"/>
<evidence type="ECO:0000256" key="1">
    <source>
        <dbReference type="SAM" id="Coils"/>
    </source>
</evidence>
<name>A0A4Q9P9A6_9APHY</name>
<evidence type="ECO:0000313" key="3">
    <source>
        <dbReference type="Proteomes" id="UP000292082"/>
    </source>
</evidence>